<accession>C7R1Y6</accession>
<evidence type="ECO:0000256" key="3">
    <source>
        <dbReference type="ARBA" id="ARBA00022840"/>
    </source>
</evidence>
<dbReference type="InterPro" id="IPR015854">
    <property type="entry name" value="ABC_transpr_LolD-like"/>
</dbReference>
<dbReference type="GO" id="GO:0005886">
    <property type="term" value="C:plasma membrane"/>
    <property type="evidence" value="ECO:0007669"/>
    <property type="project" value="TreeGrafter"/>
</dbReference>
<dbReference type="SUPFAM" id="SSF52540">
    <property type="entry name" value="P-loop containing nucleoside triphosphate hydrolases"/>
    <property type="match status" value="1"/>
</dbReference>
<proteinExistence type="inferred from homology"/>
<evidence type="ECO:0000256" key="1">
    <source>
        <dbReference type="ARBA" id="ARBA00005417"/>
    </source>
</evidence>
<dbReference type="Proteomes" id="UP000000628">
    <property type="component" value="Chromosome"/>
</dbReference>
<evidence type="ECO:0000259" key="4">
    <source>
        <dbReference type="PROSITE" id="PS50893"/>
    </source>
</evidence>
<dbReference type="Pfam" id="PF00005">
    <property type="entry name" value="ABC_tran"/>
    <property type="match status" value="1"/>
</dbReference>
<dbReference type="InterPro" id="IPR003593">
    <property type="entry name" value="AAA+_ATPase"/>
</dbReference>
<dbReference type="InterPro" id="IPR027417">
    <property type="entry name" value="P-loop_NTPase"/>
</dbReference>
<dbReference type="PROSITE" id="PS00211">
    <property type="entry name" value="ABC_TRANSPORTER_1"/>
    <property type="match status" value="1"/>
</dbReference>
<dbReference type="InterPro" id="IPR003439">
    <property type="entry name" value="ABC_transporter-like_ATP-bd"/>
</dbReference>
<evidence type="ECO:0000313" key="5">
    <source>
        <dbReference type="EMBL" id="ACV08454.1"/>
    </source>
</evidence>
<organism evidence="5 6">
    <name type="scientific">Jonesia denitrificans (strain ATCC 14870 / DSM 20603 / BCRC 15368 / CIP 55.134 / JCM 11481 / NBRC 15587 / NCTC 10816 / Prevot 55134)</name>
    <name type="common">Listeria denitrificans</name>
    <dbReference type="NCBI Taxonomy" id="471856"/>
    <lineage>
        <taxon>Bacteria</taxon>
        <taxon>Bacillati</taxon>
        <taxon>Actinomycetota</taxon>
        <taxon>Actinomycetes</taxon>
        <taxon>Micrococcales</taxon>
        <taxon>Jonesiaceae</taxon>
        <taxon>Jonesia</taxon>
    </lineage>
</organism>
<dbReference type="HOGENOM" id="CLU_000604_1_22_11"/>
<dbReference type="PANTHER" id="PTHR24220">
    <property type="entry name" value="IMPORT ATP-BINDING PROTEIN"/>
    <property type="match status" value="1"/>
</dbReference>
<protein>
    <submittedName>
        <fullName evidence="5">ABC transporter related</fullName>
    </submittedName>
</protein>
<dbReference type="eggNOG" id="COG1136">
    <property type="taxonomic scope" value="Bacteria"/>
</dbReference>
<dbReference type="RefSeq" id="WP_015771082.1">
    <property type="nucleotide sequence ID" value="NC_013174.1"/>
</dbReference>
<dbReference type="AlphaFoldDB" id="C7R1Y6"/>
<keyword evidence="6" id="KW-1185">Reference proteome</keyword>
<gene>
    <name evidence="5" type="ordered locus">Jden_0792</name>
</gene>
<feature type="domain" description="ABC transporter" evidence="4">
    <location>
        <begin position="8"/>
        <end position="212"/>
    </location>
</feature>
<dbReference type="EMBL" id="CP001706">
    <property type="protein sequence ID" value="ACV08454.1"/>
    <property type="molecule type" value="Genomic_DNA"/>
</dbReference>
<dbReference type="OrthoDB" id="9778572at2"/>
<evidence type="ECO:0000313" key="6">
    <source>
        <dbReference type="Proteomes" id="UP000000628"/>
    </source>
</evidence>
<dbReference type="PROSITE" id="PS50893">
    <property type="entry name" value="ABC_TRANSPORTER_2"/>
    <property type="match status" value="1"/>
</dbReference>
<dbReference type="Gene3D" id="3.40.50.300">
    <property type="entry name" value="P-loop containing nucleotide triphosphate hydrolases"/>
    <property type="match status" value="1"/>
</dbReference>
<comment type="similarity">
    <text evidence="1">Belongs to the ABC transporter superfamily.</text>
</comment>
<dbReference type="SMART" id="SM00382">
    <property type="entry name" value="AAA"/>
    <property type="match status" value="1"/>
</dbReference>
<dbReference type="STRING" id="471856.Jden_0792"/>
<dbReference type="KEGG" id="jde:Jden_0792"/>
<dbReference type="GO" id="GO:0022857">
    <property type="term" value="F:transmembrane transporter activity"/>
    <property type="evidence" value="ECO:0007669"/>
    <property type="project" value="TreeGrafter"/>
</dbReference>
<keyword evidence="3" id="KW-0067">ATP-binding</keyword>
<name>C7R1Y6_JONDD</name>
<sequence length="212" mass="22834">MTIDAPLVELTDVTFRYPKTQSSFTLFVPTFVVQPGEILAITGRSGAGKTTLLHLIAGLLAPQQGTVTTGAPWAHIPQELALFDVLTALENVTLPLHVAGVDESMRVARARLALASVGLDRHERQRPPQLSGGQCQRVAIARALAQQSPLLLADEPTAQLDSTSAKNVMDLIHEIGHEGKRGAIVTTHDPLVVARADRVLEIRDGTIHERDT</sequence>
<reference evidence="5 6" key="1">
    <citation type="journal article" date="2009" name="Stand. Genomic Sci.">
        <title>Complete genome sequence of Jonesia denitrificans type strain (Prevot 55134).</title>
        <authorList>
            <person name="Pukall R."/>
            <person name="Gehrich-Schroter G."/>
            <person name="Lapidus A."/>
            <person name="Nolan M."/>
            <person name="Glavina Del Rio T."/>
            <person name="Lucas S."/>
            <person name="Chen F."/>
            <person name="Tice H."/>
            <person name="Pitluck S."/>
            <person name="Cheng J.F."/>
            <person name="Copeland A."/>
            <person name="Saunders E."/>
            <person name="Brettin T."/>
            <person name="Detter J.C."/>
            <person name="Bruce D."/>
            <person name="Goodwin L."/>
            <person name="Pati A."/>
            <person name="Ivanova N."/>
            <person name="Mavromatis K."/>
            <person name="Ovchinnikova G."/>
            <person name="Chen A."/>
            <person name="Palaniappan K."/>
            <person name="Land M."/>
            <person name="Hauser L."/>
            <person name="Chang Y.J."/>
            <person name="Jeffries C.D."/>
            <person name="Chain P."/>
            <person name="Goker M."/>
            <person name="Bristow J."/>
            <person name="Eisen J.A."/>
            <person name="Markowitz V."/>
            <person name="Hugenholtz P."/>
            <person name="Kyrpides N.C."/>
            <person name="Klenk H.P."/>
            <person name="Han C."/>
        </authorList>
    </citation>
    <scope>NUCLEOTIDE SEQUENCE [LARGE SCALE GENOMIC DNA]</scope>
    <source>
        <strain evidence="6">ATCC 14870 / DSM 20603 / BCRC 15368 / CIP 55.134 / JCM 11481 / NBRC 15587 / NCTC 10816 / Prevot 55134</strain>
    </source>
</reference>
<evidence type="ECO:0000256" key="2">
    <source>
        <dbReference type="ARBA" id="ARBA00022741"/>
    </source>
</evidence>
<keyword evidence="2" id="KW-0547">Nucleotide-binding</keyword>
<dbReference type="GO" id="GO:0005524">
    <property type="term" value="F:ATP binding"/>
    <property type="evidence" value="ECO:0007669"/>
    <property type="project" value="UniProtKB-KW"/>
</dbReference>
<dbReference type="PANTHER" id="PTHR24220:SF689">
    <property type="entry name" value="LIPOPROTEIN-RELEASING SYSTEM ATP-BINDING PROTEIN LOLD"/>
    <property type="match status" value="1"/>
</dbReference>
<dbReference type="GO" id="GO:0016887">
    <property type="term" value="F:ATP hydrolysis activity"/>
    <property type="evidence" value="ECO:0007669"/>
    <property type="project" value="InterPro"/>
</dbReference>
<dbReference type="InterPro" id="IPR017871">
    <property type="entry name" value="ABC_transporter-like_CS"/>
</dbReference>